<dbReference type="EMBL" id="FOBF01000022">
    <property type="protein sequence ID" value="SEN13142.1"/>
    <property type="molecule type" value="Genomic_DNA"/>
</dbReference>
<organism evidence="1 2">
    <name type="scientific">Nonomuraea pusilla</name>
    <dbReference type="NCBI Taxonomy" id="46177"/>
    <lineage>
        <taxon>Bacteria</taxon>
        <taxon>Bacillati</taxon>
        <taxon>Actinomycetota</taxon>
        <taxon>Actinomycetes</taxon>
        <taxon>Streptosporangiales</taxon>
        <taxon>Streptosporangiaceae</taxon>
        <taxon>Nonomuraea</taxon>
    </lineage>
</organism>
<dbReference type="RefSeq" id="WP_091104682.1">
    <property type="nucleotide sequence ID" value="NZ_FOBF01000022.1"/>
</dbReference>
<dbReference type="OrthoDB" id="4290974at2"/>
<accession>A0A1H8E0Y3</accession>
<name>A0A1H8E0Y3_9ACTN</name>
<proteinExistence type="predicted"/>
<keyword evidence="2" id="KW-1185">Reference proteome</keyword>
<reference evidence="1 2" key="1">
    <citation type="submission" date="2016-10" db="EMBL/GenBank/DDBJ databases">
        <authorList>
            <person name="de Groot N.N."/>
        </authorList>
    </citation>
    <scope>NUCLEOTIDE SEQUENCE [LARGE SCALE GENOMIC DNA]</scope>
    <source>
        <strain evidence="1 2">DSM 43357</strain>
    </source>
</reference>
<gene>
    <name evidence="1" type="ORF">SAMN05660976_06875</name>
</gene>
<evidence type="ECO:0000313" key="2">
    <source>
        <dbReference type="Proteomes" id="UP000198953"/>
    </source>
</evidence>
<protein>
    <submittedName>
        <fullName evidence="1">Uncharacterized protein</fullName>
    </submittedName>
</protein>
<dbReference type="Proteomes" id="UP000198953">
    <property type="component" value="Unassembled WGS sequence"/>
</dbReference>
<dbReference type="AlphaFoldDB" id="A0A1H8E0Y3"/>
<evidence type="ECO:0000313" key="1">
    <source>
        <dbReference type="EMBL" id="SEN13142.1"/>
    </source>
</evidence>
<sequence>MPVTQDWWGPEEAGWPHVGECRSCGERGHAWEPPPVAPEVRDNASAFARWMREAISHQAGRDGSAFVSHRTEADMALMQWHGPKEVIVHRPILGPAHEHQRERMLVCRECSSSVAYPCRTLRMAAAPYRFDYPGHRAEWL</sequence>